<dbReference type="Proteomes" id="UP001472866">
    <property type="component" value="Chromosome 06"/>
</dbReference>
<name>A0AAX4P9K5_9CHLO</name>
<keyword evidence="2" id="KW-1185">Reference proteome</keyword>
<protein>
    <submittedName>
        <fullName evidence="1">Uncharacterized protein</fullName>
    </submittedName>
</protein>
<dbReference type="AlphaFoldDB" id="A0AAX4P9K5"/>
<dbReference type="EMBL" id="CP151506">
    <property type="protein sequence ID" value="WZN62593.1"/>
    <property type="molecule type" value="Genomic_DNA"/>
</dbReference>
<evidence type="ECO:0000313" key="2">
    <source>
        <dbReference type="Proteomes" id="UP001472866"/>
    </source>
</evidence>
<sequence length="153" mass="17739">MGCGGSKKMEPEGRYKASKLFFEEQPYTEDNEPHVDHQVFQFYDDGVNHGDPQNSDPHLKDPVCQQAWLDSACQQLNLQARAFAEFRSIAGGFSIERTCIKLRDGWLPSLNQVLERLPKVPLRPKFCKSEECTYRYLKYSWLKADNCRGLTFR</sequence>
<accession>A0AAX4P9K5</accession>
<proteinExistence type="predicted"/>
<reference evidence="1 2" key="1">
    <citation type="submission" date="2024-03" db="EMBL/GenBank/DDBJ databases">
        <title>Complete genome sequence of the green alga Chloropicon roscoffensis RCC1871.</title>
        <authorList>
            <person name="Lemieux C."/>
            <person name="Pombert J.-F."/>
            <person name="Otis C."/>
            <person name="Turmel M."/>
        </authorList>
    </citation>
    <scope>NUCLEOTIDE SEQUENCE [LARGE SCALE GENOMIC DNA]</scope>
    <source>
        <strain evidence="1 2">RCC1871</strain>
    </source>
</reference>
<gene>
    <name evidence="1" type="ORF">HKI87_06g41300</name>
</gene>
<organism evidence="1 2">
    <name type="scientific">Chloropicon roscoffensis</name>
    <dbReference type="NCBI Taxonomy" id="1461544"/>
    <lineage>
        <taxon>Eukaryota</taxon>
        <taxon>Viridiplantae</taxon>
        <taxon>Chlorophyta</taxon>
        <taxon>Chloropicophyceae</taxon>
        <taxon>Chloropicales</taxon>
        <taxon>Chloropicaceae</taxon>
        <taxon>Chloropicon</taxon>
    </lineage>
</organism>
<evidence type="ECO:0000313" key="1">
    <source>
        <dbReference type="EMBL" id="WZN62593.1"/>
    </source>
</evidence>